<evidence type="ECO:0008006" key="5">
    <source>
        <dbReference type="Google" id="ProtNLM"/>
    </source>
</evidence>
<feature type="chain" id="PRO_5045641397" description="Secreted protein" evidence="2">
    <location>
        <begin position="23"/>
        <end position="98"/>
    </location>
</feature>
<sequence length="98" mass="10533">MFTTQFKSIIVAAALTSTATMATTSEAQAVELSDLTGQIEQVISTQTQQMLQSARQELVLSLRLQVAEAMTDLEGQVAASKSEEDAEEAVILTTQKPE</sequence>
<reference evidence="3 4" key="1">
    <citation type="submission" date="2022-01" db="EMBL/GenBank/DDBJ databases">
        <title>Whole genome-based taxonomy of the Shewanellaceae.</title>
        <authorList>
            <person name="Martin-Rodriguez A.J."/>
        </authorList>
    </citation>
    <scope>NUCLEOTIDE SEQUENCE [LARGE SCALE GENOMIC DNA]</scope>
    <source>
        <strain evidence="3 4">DSM 21332</strain>
    </source>
</reference>
<feature type="region of interest" description="Disordered" evidence="1">
    <location>
        <begin position="77"/>
        <end position="98"/>
    </location>
</feature>
<organism evidence="3 4">
    <name type="scientific">Shewanella corallii</name>
    <dbReference type="NCBI Taxonomy" id="560080"/>
    <lineage>
        <taxon>Bacteria</taxon>
        <taxon>Pseudomonadati</taxon>
        <taxon>Pseudomonadota</taxon>
        <taxon>Gammaproteobacteria</taxon>
        <taxon>Alteromonadales</taxon>
        <taxon>Shewanellaceae</taxon>
        <taxon>Shewanella</taxon>
    </lineage>
</organism>
<evidence type="ECO:0000313" key="4">
    <source>
        <dbReference type="Proteomes" id="UP001202831"/>
    </source>
</evidence>
<name>A0ABT0N8D9_9GAMM</name>
<gene>
    <name evidence="3" type="ORF">L2725_11585</name>
</gene>
<dbReference type="Proteomes" id="UP001202831">
    <property type="component" value="Unassembled WGS sequence"/>
</dbReference>
<accession>A0ABT0N8D9</accession>
<protein>
    <recommendedName>
        <fullName evidence="5">Secreted protein</fullName>
    </recommendedName>
</protein>
<dbReference type="RefSeq" id="WP_249249103.1">
    <property type="nucleotide sequence ID" value="NZ_JAKIKT010000004.1"/>
</dbReference>
<comment type="caution">
    <text evidence="3">The sequence shown here is derived from an EMBL/GenBank/DDBJ whole genome shotgun (WGS) entry which is preliminary data.</text>
</comment>
<keyword evidence="2" id="KW-0732">Signal</keyword>
<evidence type="ECO:0000256" key="2">
    <source>
        <dbReference type="SAM" id="SignalP"/>
    </source>
</evidence>
<evidence type="ECO:0000313" key="3">
    <source>
        <dbReference type="EMBL" id="MCL2914405.1"/>
    </source>
</evidence>
<evidence type="ECO:0000256" key="1">
    <source>
        <dbReference type="SAM" id="MobiDB-lite"/>
    </source>
</evidence>
<dbReference type="EMBL" id="JAKIKT010000004">
    <property type="protein sequence ID" value="MCL2914405.1"/>
    <property type="molecule type" value="Genomic_DNA"/>
</dbReference>
<keyword evidence="4" id="KW-1185">Reference proteome</keyword>
<feature type="signal peptide" evidence="2">
    <location>
        <begin position="1"/>
        <end position="22"/>
    </location>
</feature>
<proteinExistence type="predicted"/>